<sequence length="44" mass="4780">FAIGDGRAVENPAKVAPSSVLHHAEDDFLPRTATPLEDIFKSIF</sequence>
<dbReference type="AlphaFoldDB" id="A0A392QHH0"/>
<name>A0A392QHH0_9FABA</name>
<feature type="non-terminal residue" evidence="1">
    <location>
        <position position="1"/>
    </location>
</feature>
<reference evidence="1 2" key="1">
    <citation type="journal article" date="2018" name="Front. Plant Sci.">
        <title>Red Clover (Trifolium pratense) and Zigzag Clover (T. medium) - A Picture of Genomic Similarities and Differences.</title>
        <authorList>
            <person name="Dluhosova J."/>
            <person name="Istvanek J."/>
            <person name="Nedelnik J."/>
            <person name="Repkova J."/>
        </authorList>
    </citation>
    <scope>NUCLEOTIDE SEQUENCE [LARGE SCALE GENOMIC DNA]</scope>
    <source>
        <strain evidence="2">cv. 10/8</strain>
        <tissue evidence="1">Leaf</tissue>
    </source>
</reference>
<accession>A0A392QHH0</accession>
<evidence type="ECO:0000313" key="1">
    <source>
        <dbReference type="EMBL" id="MCI23628.1"/>
    </source>
</evidence>
<protein>
    <submittedName>
        <fullName evidence="1">Uncharacterized protein</fullName>
    </submittedName>
</protein>
<organism evidence="1 2">
    <name type="scientific">Trifolium medium</name>
    <dbReference type="NCBI Taxonomy" id="97028"/>
    <lineage>
        <taxon>Eukaryota</taxon>
        <taxon>Viridiplantae</taxon>
        <taxon>Streptophyta</taxon>
        <taxon>Embryophyta</taxon>
        <taxon>Tracheophyta</taxon>
        <taxon>Spermatophyta</taxon>
        <taxon>Magnoliopsida</taxon>
        <taxon>eudicotyledons</taxon>
        <taxon>Gunneridae</taxon>
        <taxon>Pentapetalae</taxon>
        <taxon>rosids</taxon>
        <taxon>fabids</taxon>
        <taxon>Fabales</taxon>
        <taxon>Fabaceae</taxon>
        <taxon>Papilionoideae</taxon>
        <taxon>50 kb inversion clade</taxon>
        <taxon>NPAAA clade</taxon>
        <taxon>Hologalegina</taxon>
        <taxon>IRL clade</taxon>
        <taxon>Trifolieae</taxon>
        <taxon>Trifolium</taxon>
    </lineage>
</organism>
<feature type="non-terminal residue" evidence="1">
    <location>
        <position position="44"/>
    </location>
</feature>
<dbReference type="EMBL" id="LXQA010137056">
    <property type="protein sequence ID" value="MCI23628.1"/>
    <property type="molecule type" value="Genomic_DNA"/>
</dbReference>
<dbReference type="Proteomes" id="UP000265520">
    <property type="component" value="Unassembled WGS sequence"/>
</dbReference>
<proteinExistence type="predicted"/>
<evidence type="ECO:0000313" key="2">
    <source>
        <dbReference type="Proteomes" id="UP000265520"/>
    </source>
</evidence>
<keyword evidence="2" id="KW-1185">Reference proteome</keyword>
<comment type="caution">
    <text evidence="1">The sequence shown here is derived from an EMBL/GenBank/DDBJ whole genome shotgun (WGS) entry which is preliminary data.</text>
</comment>